<evidence type="ECO:0000313" key="2">
    <source>
        <dbReference type="Proteomes" id="UP000198906"/>
    </source>
</evidence>
<protein>
    <submittedName>
        <fullName evidence="1">Uncharacterized protein</fullName>
    </submittedName>
</protein>
<dbReference type="AlphaFoldDB" id="A0A1C6RL55"/>
<name>A0A1C6RL55_9ACTN</name>
<dbReference type="EMBL" id="FMHU01000001">
    <property type="protein sequence ID" value="SCL17764.1"/>
    <property type="molecule type" value="Genomic_DNA"/>
</dbReference>
<dbReference type="Proteomes" id="UP000198906">
    <property type="component" value="Unassembled WGS sequence"/>
</dbReference>
<keyword evidence="2" id="KW-1185">Reference proteome</keyword>
<organism evidence="1 2">
    <name type="scientific">Micromonospora inyonensis</name>
    <dbReference type="NCBI Taxonomy" id="47866"/>
    <lineage>
        <taxon>Bacteria</taxon>
        <taxon>Bacillati</taxon>
        <taxon>Actinomycetota</taxon>
        <taxon>Actinomycetes</taxon>
        <taxon>Micromonosporales</taxon>
        <taxon>Micromonosporaceae</taxon>
        <taxon>Micromonospora</taxon>
    </lineage>
</organism>
<accession>A0A1C6RL55</accession>
<reference evidence="2" key="1">
    <citation type="submission" date="2016-06" db="EMBL/GenBank/DDBJ databases">
        <authorList>
            <person name="Varghese N."/>
        </authorList>
    </citation>
    <scope>NUCLEOTIDE SEQUENCE [LARGE SCALE GENOMIC DNA]</scope>
    <source>
        <strain evidence="2">DSM 46123</strain>
    </source>
</reference>
<sequence>MGTPCYVGATDPDQPTIVRARYVHFDGYPASLIPQLRGIWANTTRRDTTALIDAVLAHDWEYLGPDVIEGTHSFPDQHPVAGVGMTLDDSDPEPATVFPLSRAIDLAASWIYVINPADNTVMVHSGDGEPVGAHPLA</sequence>
<dbReference type="STRING" id="47866.GA0074694_2121"/>
<evidence type="ECO:0000313" key="1">
    <source>
        <dbReference type="EMBL" id="SCL17764.1"/>
    </source>
</evidence>
<dbReference type="RefSeq" id="WP_091456134.1">
    <property type="nucleotide sequence ID" value="NZ_FMHU01000001.1"/>
</dbReference>
<proteinExistence type="predicted"/>
<gene>
    <name evidence="1" type="ORF">GA0074694_2121</name>
</gene>